<dbReference type="AlphaFoldDB" id="A0A016WN11"/>
<reference evidence="3" key="1">
    <citation type="journal article" date="2015" name="Nat. Genet.">
        <title>The genome and transcriptome of the zoonotic hookworm Ancylostoma ceylanicum identify infection-specific gene families.</title>
        <authorList>
            <person name="Schwarz E.M."/>
            <person name="Hu Y."/>
            <person name="Antoshechkin I."/>
            <person name="Miller M.M."/>
            <person name="Sternberg P.W."/>
            <person name="Aroian R.V."/>
        </authorList>
    </citation>
    <scope>NUCLEOTIDE SEQUENCE</scope>
    <source>
        <strain evidence="3">HY135</strain>
    </source>
</reference>
<gene>
    <name evidence="2" type="primary">Acey_s0577.g224</name>
    <name evidence="2" type="ORF">Y032_0577g224</name>
</gene>
<evidence type="ECO:0000313" key="3">
    <source>
        <dbReference type="Proteomes" id="UP000024635"/>
    </source>
</evidence>
<proteinExistence type="predicted"/>
<sequence>MMCIYVLCRSLRLRTIILGPAPSLYKERRRRSELSVQFSRVGSRSEEDARAEASAGSEDNKEVYERTTITPLDSPRGPKIHHIGAEPKHLVPRIPPIGHSNGSGVYSCPLLWQCILP</sequence>
<accession>A0A016WN11</accession>
<dbReference type="Proteomes" id="UP000024635">
    <property type="component" value="Unassembled WGS sequence"/>
</dbReference>
<evidence type="ECO:0000256" key="1">
    <source>
        <dbReference type="SAM" id="MobiDB-lite"/>
    </source>
</evidence>
<name>A0A016WN11_9BILA</name>
<dbReference type="EMBL" id="JARK01000177">
    <property type="protein sequence ID" value="EYC41204.1"/>
    <property type="molecule type" value="Genomic_DNA"/>
</dbReference>
<keyword evidence="3" id="KW-1185">Reference proteome</keyword>
<protein>
    <submittedName>
        <fullName evidence="2">Uncharacterized protein</fullName>
    </submittedName>
</protein>
<evidence type="ECO:0000313" key="2">
    <source>
        <dbReference type="EMBL" id="EYC41204.1"/>
    </source>
</evidence>
<comment type="caution">
    <text evidence="2">The sequence shown here is derived from an EMBL/GenBank/DDBJ whole genome shotgun (WGS) entry which is preliminary data.</text>
</comment>
<feature type="region of interest" description="Disordered" evidence="1">
    <location>
        <begin position="29"/>
        <end position="85"/>
    </location>
</feature>
<organism evidence="2 3">
    <name type="scientific">Ancylostoma ceylanicum</name>
    <dbReference type="NCBI Taxonomy" id="53326"/>
    <lineage>
        <taxon>Eukaryota</taxon>
        <taxon>Metazoa</taxon>
        <taxon>Ecdysozoa</taxon>
        <taxon>Nematoda</taxon>
        <taxon>Chromadorea</taxon>
        <taxon>Rhabditida</taxon>
        <taxon>Rhabditina</taxon>
        <taxon>Rhabditomorpha</taxon>
        <taxon>Strongyloidea</taxon>
        <taxon>Ancylostomatidae</taxon>
        <taxon>Ancylostomatinae</taxon>
        <taxon>Ancylostoma</taxon>
    </lineage>
</organism>